<reference evidence="2" key="2">
    <citation type="journal article" date="2021" name="PeerJ">
        <title>Extensive microbial diversity within the chicken gut microbiome revealed by metagenomics and culture.</title>
        <authorList>
            <person name="Gilroy R."/>
            <person name="Ravi A."/>
            <person name="Getino M."/>
            <person name="Pursley I."/>
            <person name="Horton D.L."/>
            <person name="Alikhan N.F."/>
            <person name="Baker D."/>
            <person name="Gharbi K."/>
            <person name="Hall N."/>
            <person name="Watson M."/>
            <person name="Adriaenssens E.M."/>
            <person name="Foster-Nyarko E."/>
            <person name="Jarju S."/>
            <person name="Secka A."/>
            <person name="Antonio M."/>
            <person name="Oren A."/>
            <person name="Chaudhuri R.R."/>
            <person name="La Ragione R."/>
            <person name="Hildebrand F."/>
            <person name="Pallen M.J."/>
        </authorList>
    </citation>
    <scope>NUCLEOTIDE SEQUENCE</scope>
    <source>
        <strain evidence="2">CHK154-7741</strain>
    </source>
</reference>
<feature type="transmembrane region" description="Helical" evidence="1">
    <location>
        <begin position="39"/>
        <end position="56"/>
    </location>
</feature>
<evidence type="ECO:0000256" key="1">
    <source>
        <dbReference type="SAM" id="Phobius"/>
    </source>
</evidence>
<name>A0A9D1MZV6_9CLOT</name>
<dbReference type="EMBL" id="DVOD01000021">
    <property type="protein sequence ID" value="HIU92101.1"/>
    <property type="molecule type" value="Genomic_DNA"/>
</dbReference>
<dbReference type="Gene3D" id="3.90.930.1">
    <property type="match status" value="1"/>
</dbReference>
<evidence type="ECO:0000313" key="2">
    <source>
        <dbReference type="EMBL" id="HIU92101.1"/>
    </source>
</evidence>
<accession>A0A9D1MZV6</accession>
<gene>
    <name evidence="2" type="ORF">IAD26_03080</name>
</gene>
<evidence type="ECO:0000313" key="3">
    <source>
        <dbReference type="Proteomes" id="UP000886748"/>
    </source>
</evidence>
<comment type="caution">
    <text evidence="2">The sequence shown here is derived from an EMBL/GenBank/DDBJ whole genome shotgun (WGS) entry which is preliminary data.</text>
</comment>
<dbReference type="AlphaFoldDB" id="A0A9D1MZV6"/>
<proteinExistence type="predicted"/>
<protein>
    <submittedName>
        <fullName evidence="2">Uncharacterized protein</fullName>
    </submittedName>
</protein>
<organism evidence="2 3">
    <name type="scientific">Candidatus Limenecus avicola</name>
    <dbReference type="NCBI Taxonomy" id="2840847"/>
    <lineage>
        <taxon>Bacteria</taxon>
        <taxon>Bacillati</taxon>
        <taxon>Bacillota</taxon>
        <taxon>Clostridia</taxon>
        <taxon>Eubacteriales</taxon>
        <taxon>Clostridiaceae</taxon>
        <taxon>Clostridiaceae incertae sedis</taxon>
        <taxon>Candidatus Limenecus</taxon>
    </lineage>
</organism>
<keyword evidence="1" id="KW-1133">Transmembrane helix</keyword>
<reference evidence="2" key="1">
    <citation type="submission" date="2020-10" db="EMBL/GenBank/DDBJ databases">
        <authorList>
            <person name="Gilroy R."/>
        </authorList>
    </citation>
    <scope>NUCLEOTIDE SEQUENCE</scope>
    <source>
        <strain evidence="2">CHK154-7741</strain>
    </source>
</reference>
<keyword evidence="1" id="KW-0472">Membrane</keyword>
<dbReference type="Proteomes" id="UP000886748">
    <property type="component" value="Unassembled WGS sequence"/>
</dbReference>
<keyword evidence="1" id="KW-0812">Transmembrane</keyword>
<sequence>MEVSKLQGQMPLFVKPQIKDEKTAFVQKQSSKTDNAKQIVLSLAALAAVGAAFVIGKKTAKVKEIVKEVIKEVPKSADETSNAVKNEVQKAAETAAKKIENIEEFYPNGNRKFIKIFDKKTGRPLQYVENFANGQRKQIIKYNQEGAILSSVNYYPNGQTAKVIDEMGHIKTYYPNGVIKSKGGYSATTYYTKDGILEKRIENSYNNTRETNYINGTVKEIELNKDGSVNSIYTYGKNQTDKEVFLKEGKIFKEVEGLEDGTRKVRVIDTKRKNKEVYSSIQTPEMLAAHRRQMINKARTSGKDVHSYSDGGMYVEHPTTTRSAFGQMIDKTVDNMKDKIRTVTQYFGKGIKQEKVYDLSAGVNSPKLKNLTLIREDGSKKVTEFLDDGTKKITEYLSDGSLKA</sequence>